<evidence type="ECO:0000313" key="3">
    <source>
        <dbReference type="Proteomes" id="UP000269410"/>
    </source>
</evidence>
<feature type="domain" description="ATPase dynein-related AAA" evidence="1">
    <location>
        <begin position="66"/>
        <end position="221"/>
    </location>
</feature>
<accession>A0A3M0YX76</accession>
<sequence>MQNIRPREYRFEEKSYTEQELILFLENYPIQSVLELQRRLEQVGYFLNSLFTLKVLITERLRTTALMLSGEPGAGKTSLAIALSKAYNVPLYRLECYRGITVEEALYRFNRKLQDIKLELLFRKNPNPSAKEIKETIYDYDCIEFGPLGKAYTDDIDDCFILINEIDKIPPEEGFEAVLLTYIDEYSFLIPELNIKIEATKKRKKPPLIIITSNAGKDNSSAASNFLDEIYVISYPLQRRTTHLFLPVPGPSKLFTILRSRLKTLDNEIIRQIIIYLYRVGASSFSYEKLPIVTKVTRWEKPPGTSEIIDFALALEFLHETYKHHAFPSHKLIPEFIAICIEKIAKTLSDQRSLLSSLTDDIREVYKCKWTPTI</sequence>
<protein>
    <submittedName>
        <fullName evidence="2">AAA family ATPase</fullName>
    </submittedName>
</protein>
<proteinExistence type="predicted"/>
<comment type="caution">
    <text evidence="2">The sequence shown here is derived from an EMBL/GenBank/DDBJ whole genome shotgun (WGS) entry which is preliminary data.</text>
</comment>
<evidence type="ECO:0000259" key="1">
    <source>
        <dbReference type="Pfam" id="PF07728"/>
    </source>
</evidence>
<organism evidence="2 3">
    <name type="scientific">Candidatus Dojkabacteria bacterium</name>
    <dbReference type="NCBI Taxonomy" id="2099670"/>
    <lineage>
        <taxon>Bacteria</taxon>
        <taxon>Candidatus Dojkabacteria</taxon>
    </lineage>
</organism>
<dbReference type="InterPro" id="IPR011704">
    <property type="entry name" value="ATPase_dyneun-rel_AAA"/>
</dbReference>
<dbReference type="SUPFAM" id="SSF52540">
    <property type="entry name" value="P-loop containing nucleoside triphosphate hydrolases"/>
    <property type="match status" value="1"/>
</dbReference>
<dbReference type="AlphaFoldDB" id="A0A3M0YX76"/>
<dbReference type="Proteomes" id="UP000269410">
    <property type="component" value="Unassembled WGS sequence"/>
</dbReference>
<reference evidence="2 3" key="1">
    <citation type="submission" date="2018-10" db="EMBL/GenBank/DDBJ databases">
        <title>Thermophilic Lithotrophy and Phototrophy in an Intertidal, Iron-rich, Geothermal Spring.</title>
        <authorList>
            <person name="Ward L.M."/>
            <person name="Idei A."/>
            <person name="Nakagawa M."/>
            <person name="Ueno Y."/>
            <person name="Fischer W."/>
            <person name="Mcglynn S.E."/>
        </authorList>
    </citation>
    <scope>NUCLEOTIDE SEQUENCE [LARGE SCALE GENOMIC DNA]</scope>
    <source>
        <strain evidence="2">J137</strain>
    </source>
</reference>
<dbReference type="Gene3D" id="3.40.50.300">
    <property type="entry name" value="P-loop containing nucleotide triphosphate hydrolases"/>
    <property type="match status" value="1"/>
</dbReference>
<dbReference type="Pfam" id="PF07728">
    <property type="entry name" value="AAA_5"/>
    <property type="match status" value="1"/>
</dbReference>
<name>A0A3M0YX76_9BACT</name>
<gene>
    <name evidence="2" type="ORF">D6810_03245</name>
</gene>
<dbReference type="GO" id="GO:0016887">
    <property type="term" value="F:ATP hydrolysis activity"/>
    <property type="evidence" value="ECO:0007669"/>
    <property type="project" value="InterPro"/>
</dbReference>
<dbReference type="EMBL" id="RFKV01000109">
    <property type="protein sequence ID" value="RMD76689.1"/>
    <property type="molecule type" value="Genomic_DNA"/>
</dbReference>
<dbReference type="GO" id="GO:0005524">
    <property type="term" value="F:ATP binding"/>
    <property type="evidence" value="ECO:0007669"/>
    <property type="project" value="InterPro"/>
</dbReference>
<evidence type="ECO:0000313" key="2">
    <source>
        <dbReference type="EMBL" id="RMD76689.1"/>
    </source>
</evidence>
<dbReference type="InterPro" id="IPR027417">
    <property type="entry name" value="P-loop_NTPase"/>
</dbReference>